<organism evidence="1 4">
    <name type="scientific">Halanaeroarchaeum sulfurireducens</name>
    <dbReference type="NCBI Taxonomy" id="1604004"/>
    <lineage>
        <taxon>Archaea</taxon>
        <taxon>Methanobacteriati</taxon>
        <taxon>Methanobacteriota</taxon>
        <taxon>Stenosarchaea group</taxon>
        <taxon>Halobacteria</taxon>
        <taxon>Halobacteriales</taxon>
        <taxon>Halobacteriaceae</taxon>
        <taxon>Halanaeroarchaeum</taxon>
    </lineage>
</organism>
<dbReference type="KEGG" id="hsf:HLASA_3102"/>
<dbReference type="Proteomes" id="UP000069906">
    <property type="component" value="Plasmid pHSR2-01"/>
</dbReference>
<geneLocation type="plasmid" evidence="1 4">
    <name>pHSR2-01</name>
</geneLocation>
<reference evidence="1 4" key="1">
    <citation type="submission" date="2014-06" db="EMBL/GenBank/DDBJ databases">
        <title>Secret life of haloarchaea: discovery of obligatory anaerobic haloarchaea growing by dissimilatory sulfur reduction.</title>
        <authorList>
            <person name="Sorokin D.Y."/>
            <person name="Kublanov I.V."/>
            <person name="Gavrilov S.N."/>
            <person name="Ferrer M."/>
            <person name="Golyshin P.N."/>
            <person name="Messina E."/>
            <person name="La Cono V."/>
            <person name="Yakimov M.M."/>
        </authorList>
    </citation>
    <scope>NUCLEOTIDE SEQUENCE [LARGE SCALE GENOMIC DNA]</scope>
    <source>
        <strain evidence="1 4">HSR2</strain>
        <plasmid evidence="1 4">pHSR2-01</plasmid>
    </source>
</reference>
<dbReference type="EMBL" id="CP008875">
    <property type="protein sequence ID" value="AKH98726.1"/>
    <property type="molecule type" value="Genomic_DNA"/>
</dbReference>
<evidence type="ECO:0000313" key="4">
    <source>
        <dbReference type="Proteomes" id="UP000069906"/>
    </source>
</evidence>
<dbReference type="Proteomes" id="UP000060390">
    <property type="component" value="Plasmid pM27-SA2-01"/>
</dbReference>
<evidence type="ECO:0000313" key="3">
    <source>
        <dbReference type="Proteomes" id="UP000060390"/>
    </source>
</evidence>
<geneLocation type="plasmid" evidence="2 3">
    <name>pM27-SA2-01</name>
</geneLocation>
<reference evidence="3" key="2">
    <citation type="submission" date="2015-05" db="EMBL/GenBank/DDBJ databases">
        <title>Complete genome sequence of Halanaeroarchaeum sulfurireducens type strain M27-SA2, a sulfate-reducer haloarchaeon from marine anoxic lake Medee.</title>
        <authorList>
            <person name="Messina E."/>
            <person name="Kublanov I.V."/>
            <person name="Toshchakov S."/>
            <person name="Arcadi E."/>
            <person name="La Spada G."/>
            <person name="La Cono V."/>
            <person name="Yakimov M.M."/>
        </authorList>
    </citation>
    <scope>NUCLEOTIDE SEQUENCE [LARGE SCALE GENOMIC DNA]</scope>
    <source>
        <strain evidence="3">M27-SA2</strain>
        <plasmid evidence="3">Plasmid pM27-SA2-01</plasmid>
    </source>
</reference>
<dbReference type="HOGENOM" id="CLU_1105194_0_0_2"/>
<gene>
    <name evidence="2" type="ORF">HLASA_3102</name>
    <name evidence="1" type="ORF">HLASF_3100</name>
</gene>
<keyword evidence="1" id="KW-0614">Plasmid</keyword>
<proteinExistence type="predicted"/>
<name>A0A0F7PC68_9EURY</name>
<dbReference type="AlphaFoldDB" id="A0A0F7PC68"/>
<evidence type="ECO:0000313" key="2">
    <source>
        <dbReference type="EMBL" id="ALG83170.1"/>
    </source>
</evidence>
<reference evidence="2 3" key="3">
    <citation type="journal article" date="2016" name="Stand. Genomic Sci.">
        <title>Complete genome sequence of 'Halanaeroarchaeum sulfurireducens' M27-SA2, a sulfur-reducing and acetate-oxidizing haloarchaeon from the deep-sea hypersaline anoxic lake Medee.</title>
        <authorList>
            <person name="Messina E."/>
            <person name="Sorokin D.Y."/>
            <person name="Kublanov I.V."/>
            <person name="Toshchakov S."/>
            <person name="Lopatina A."/>
            <person name="Arcadi E."/>
            <person name="Smedile F."/>
            <person name="La Spada G."/>
            <person name="La Cono V."/>
            <person name="Yakimov M.M."/>
        </authorList>
    </citation>
    <scope>NUCLEOTIDE SEQUENCE [LARGE SCALE GENOMIC DNA]</scope>
    <source>
        <strain evidence="2 3">M27-SA2</strain>
        <plasmid evidence="3">Plasmid pM27-SA2-01</plasmid>
        <plasmid evidence="2">pM27-SA2-01</plasmid>
    </source>
</reference>
<protein>
    <submittedName>
        <fullName evidence="1">Sigma-70 like region 4 HTH domain-containing protein</fullName>
    </submittedName>
</protein>
<evidence type="ECO:0000313" key="1">
    <source>
        <dbReference type="EMBL" id="AKH98726.1"/>
    </source>
</evidence>
<dbReference type="PATRIC" id="fig|1604004.4.peg.2379"/>
<keyword evidence="4" id="KW-1185">Reference proteome</keyword>
<dbReference type="EMBL" id="CP011565">
    <property type="protein sequence ID" value="ALG83170.1"/>
    <property type="molecule type" value="Genomic_DNA"/>
</dbReference>
<sequence>MCNYRMYEVCGEKELKVILALDPGDSISGVARKIDENRETIRRVVNRIEEAGYIAYDDGLQVVDQTIQDVGLEFLAAAAATSPPSISEAYVLPQFAGMDYAYTAIDAVYVWTRGGYQVARDPEDYPLFIAVHESDLDAWTAFFDRFGIPTSEERQPAEDLDGAIQVVLEPRSQIDAELVDGRPVIPLQETVAFANEYYATFQSALDMLGRMYDEVDTDASYRMEPA</sequence>
<accession>A0A0F7PC68</accession>
<dbReference type="KEGG" id="hsu:HLASF_3100"/>